<gene>
    <name evidence="4" type="ORF">RIMI_LOCUS14483812</name>
</gene>
<proteinExistence type="predicted"/>
<name>A0ABN9M0W8_9NEOB</name>
<evidence type="ECO:0000256" key="1">
    <source>
        <dbReference type="ARBA" id="ARBA00022490"/>
    </source>
</evidence>
<comment type="caution">
    <text evidence="4">The sequence shown here is derived from an EMBL/GenBank/DDBJ whole genome shotgun (WGS) entry which is preliminary data.</text>
</comment>
<organism evidence="4 5">
    <name type="scientific">Ranitomeya imitator</name>
    <name type="common">mimic poison frog</name>
    <dbReference type="NCBI Taxonomy" id="111125"/>
    <lineage>
        <taxon>Eukaryota</taxon>
        <taxon>Metazoa</taxon>
        <taxon>Chordata</taxon>
        <taxon>Craniata</taxon>
        <taxon>Vertebrata</taxon>
        <taxon>Euteleostomi</taxon>
        <taxon>Amphibia</taxon>
        <taxon>Batrachia</taxon>
        <taxon>Anura</taxon>
        <taxon>Neobatrachia</taxon>
        <taxon>Hyloidea</taxon>
        <taxon>Dendrobatidae</taxon>
        <taxon>Dendrobatinae</taxon>
        <taxon>Ranitomeya</taxon>
    </lineage>
</organism>
<keyword evidence="2" id="KW-0853">WD repeat</keyword>
<dbReference type="EMBL" id="CAUEEQ010037433">
    <property type="protein sequence ID" value="CAJ0953911.1"/>
    <property type="molecule type" value="Genomic_DNA"/>
</dbReference>
<dbReference type="InterPro" id="IPR036322">
    <property type="entry name" value="WD40_repeat_dom_sf"/>
</dbReference>
<accession>A0ABN9M0W8</accession>
<evidence type="ECO:0000313" key="4">
    <source>
        <dbReference type="EMBL" id="CAJ0953911.1"/>
    </source>
</evidence>
<dbReference type="Proteomes" id="UP001176940">
    <property type="component" value="Unassembled WGS sequence"/>
</dbReference>
<reference evidence="4" key="1">
    <citation type="submission" date="2023-07" db="EMBL/GenBank/DDBJ databases">
        <authorList>
            <person name="Stuckert A."/>
        </authorList>
    </citation>
    <scope>NUCLEOTIDE SEQUENCE</scope>
</reference>
<keyword evidence="5" id="KW-1185">Reference proteome</keyword>
<evidence type="ECO:0000256" key="3">
    <source>
        <dbReference type="ARBA" id="ARBA00022737"/>
    </source>
</evidence>
<sequence>MLECPDDIYCFQFCPSDPNIIAGGCMNGQVVLWDISAHYELLSSKTAVTKNTASKVRNGGPAI</sequence>
<evidence type="ECO:0000313" key="5">
    <source>
        <dbReference type="Proteomes" id="UP001176940"/>
    </source>
</evidence>
<protein>
    <submittedName>
        <fullName evidence="4">Uncharacterized protein</fullName>
    </submittedName>
</protein>
<dbReference type="InterPro" id="IPR015943">
    <property type="entry name" value="WD40/YVTN_repeat-like_dom_sf"/>
</dbReference>
<dbReference type="PANTHER" id="PTHR12442">
    <property type="entry name" value="DYNEIN INTERMEDIATE CHAIN"/>
    <property type="match status" value="1"/>
</dbReference>
<evidence type="ECO:0000256" key="2">
    <source>
        <dbReference type="ARBA" id="ARBA00022574"/>
    </source>
</evidence>
<keyword evidence="1" id="KW-0963">Cytoplasm</keyword>
<dbReference type="InterPro" id="IPR050687">
    <property type="entry name" value="Dynein_IC"/>
</dbReference>
<dbReference type="SUPFAM" id="SSF50978">
    <property type="entry name" value="WD40 repeat-like"/>
    <property type="match status" value="1"/>
</dbReference>
<keyword evidence="3" id="KW-0677">Repeat</keyword>
<dbReference type="PANTHER" id="PTHR12442:SF5">
    <property type="entry name" value="DYNEIN AXONEMAL INTERMEDIATE CHAIN 3"/>
    <property type="match status" value="1"/>
</dbReference>
<dbReference type="Gene3D" id="2.130.10.10">
    <property type="entry name" value="YVTN repeat-like/Quinoprotein amine dehydrogenase"/>
    <property type="match status" value="1"/>
</dbReference>